<organism evidence="3 4">
    <name type="scientific">Carex littledalei</name>
    <dbReference type="NCBI Taxonomy" id="544730"/>
    <lineage>
        <taxon>Eukaryota</taxon>
        <taxon>Viridiplantae</taxon>
        <taxon>Streptophyta</taxon>
        <taxon>Embryophyta</taxon>
        <taxon>Tracheophyta</taxon>
        <taxon>Spermatophyta</taxon>
        <taxon>Magnoliopsida</taxon>
        <taxon>Liliopsida</taxon>
        <taxon>Poales</taxon>
        <taxon>Cyperaceae</taxon>
        <taxon>Cyperoideae</taxon>
        <taxon>Cariceae</taxon>
        <taxon>Carex</taxon>
        <taxon>Carex subgen. Euthyceras</taxon>
    </lineage>
</organism>
<reference evidence="3" key="1">
    <citation type="submission" date="2020-01" db="EMBL/GenBank/DDBJ databases">
        <title>Genome sequence of Kobresia littledalei, the first chromosome-level genome in the family Cyperaceae.</title>
        <authorList>
            <person name="Qu G."/>
        </authorList>
    </citation>
    <scope>NUCLEOTIDE SEQUENCE</scope>
    <source>
        <strain evidence="3">C.B.Clarke</strain>
        <tissue evidence="3">Leaf</tissue>
    </source>
</reference>
<gene>
    <name evidence="3" type="ORF">FCM35_KLT11329</name>
</gene>
<evidence type="ECO:0000313" key="3">
    <source>
        <dbReference type="EMBL" id="KAF3323862.1"/>
    </source>
</evidence>
<dbReference type="SUPFAM" id="SSF52266">
    <property type="entry name" value="SGNH hydrolase"/>
    <property type="match status" value="1"/>
</dbReference>
<evidence type="ECO:0000313" key="4">
    <source>
        <dbReference type="Proteomes" id="UP000623129"/>
    </source>
</evidence>
<dbReference type="InterPro" id="IPR036514">
    <property type="entry name" value="SGNH_hydro_sf"/>
</dbReference>
<dbReference type="GO" id="GO:0016787">
    <property type="term" value="F:hydrolase activity"/>
    <property type="evidence" value="ECO:0007669"/>
    <property type="project" value="UniProtKB-KW"/>
</dbReference>
<sequence length="239" mass="26165">MAGRGPLSLSLSLSSANDLYDQYGPHLSVLRLNRWLHWETAREPMHYDIDVNKSCGVGPGLVFAKAVLHKVHSSNENVVIGLVPCAVGGTKIQKWAKGLGLYDSMVQRAMAAVEQKRGGGKIEALLWYQGETDTINLDDAEIYAEKMETLIRNIRADLGLPHLPVIQVALASGEGNYTGIVRAAQKGIQLQNVRTVDAYRLPLLNDNLHLNTVAQIHLGHMLAQSYLSLLAELNSTPQP</sequence>
<evidence type="ECO:0000256" key="1">
    <source>
        <dbReference type="ARBA" id="ARBA00022801"/>
    </source>
</evidence>
<dbReference type="OrthoDB" id="42638at2759"/>
<dbReference type="PANTHER" id="PTHR31988:SF15">
    <property type="entry name" value="ESTERASE, PUTATIVE (DUF303)-RELATED"/>
    <property type="match status" value="1"/>
</dbReference>
<dbReference type="InterPro" id="IPR005181">
    <property type="entry name" value="SASA"/>
</dbReference>
<proteinExistence type="predicted"/>
<dbReference type="PANTHER" id="PTHR31988">
    <property type="entry name" value="ESTERASE, PUTATIVE (DUF303)-RELATED"/>
    <property type="match status" value="1"/>
</dbReference>
<dbReference type="AlphaFoldDB" id="A0A833V4Q8"/>
<dbReference type="Pfam" id="PF03629">
    <property type="entry name" value="SASA"/>
    <property type="match status" value="1"/>
</dbReference>
<keyword evidence="1" id="KW-0378">Hydrolase</keyword>
<name>A0A833V4Q8_9POAL</name>
<protein>
    <submittedName>
        <fullName evidence="3">Putative carbohydrate esterase</fullName>
    </submittedName>
</protein>
<feature type="domain" description="Sialate O-acetylesterase" evidence="2">
    <location>
        <begin position="1"/>
        <end position="227"/>
    </location>
</feature>
<dbReference type="Proteomes" id="UP000623129">
    <property type="component" value="Unassembled WGS sequence"/>
</dbReference>
<dbReference type="Gene3D" id="3.40.50.1110">
    <property type="entry name" value="SGNH hydrolase"/>
    <property type="match status" value="1"/>
</dbReference>
<keyword evidence="4" id="KW-1185">Reference proteome</keyword>
<dbReference type="InterPro" id="IPR052940">
    <property type="entry name" value="Carb_Esterase_6"/>
</dbReference>
<accession>A0A833V4Q8</accession>
<dbReference type="EMBL" id="SWLB01000022">
    <property type="protein sequence ID" value="KAF3323862.1"/>
    <property type="molecule type" value="Genomic_DNA"/>
</dbReference>
<evidence type="ECO:0000259" key="2">
    <source>
        <dbReference type="Pfam" id="PF03629"/>
    </source>
</evidence>
<comment type="caution">
    <text evidence="3">The sequence shown here is derived from an EMBL/GenBank/DDBJ whole genome shotgun (WGS) entry which is preliminary data.</text>
</comment>